<feature type="domain" description="UPF0029" evidence="3">
    <location>
        <begin position="135"/>
        <end position="188"/>
    </location>
</feature>
<dbReference type="InterPro" id="IPR035647">
    <property type="entry name" value="EFG_III/V"/>
</dbReference>
<dbReference type="PANTHER" id="PTHR16301:SF20">
    <property type="entry name" value="IMPACT FAMILY MEMBER YIGZ"/>
    <property type="match status" value="1"/>
</dbReference>
<dbReference type="Pfam" id="PF09186">
    <property type="entry name" value="DUF1949"/>
    <property type="match status" value="1"/>
</dbReference>
<protein>
    <submittedName>
        <fullName evidence="4">IMPACT family protein</fullName>
    </submittedName>
</protein>
<dbReference type="InterPro" id="IPR015269">
    <property type="entry name" value="UPF0029_Impact_C"/>
</dbReference>
<evidence type="ECO:0000259" key="3">
    <source>
        <dbReference type="Pfam" id="PF09186"/>
    </source>
</evidence>
<dbReference type="SUPFAM" id="SSF54980">
    <property type="entry name" value="EF-G C-terminal domain-like"/>
    <property type="match status" value="1"/>
</dbReference>
<dbReference type="RefSeq" id="WP_227180853.1">
    <property type="nucleotide sequence ID" value="NZ_JAJBZT010000005.1"/>
</dbReference>
<reference evidence="4" key="1">
    <citation type="submission" date="2021-10" db="EMBL/GenBank/DDBJ databases">
        <title>The complete genome sequence of Leeia sp. TBRC 13508.</title>
        <authorList>
            <person name="Charoenyingcharoen P."/>
            <person name="Yukphan P."/>
        </authorList>
    </citation>
    <scope>NUCLEOTIDE SEQUENCE</scope>
    <source>
        <strain evidence="4">TBRC 13508</strain>
    </source>
</reference>
<dbReference type="InterPro" id="IPR036956">
    <property type="entry name" value="Impact_N_sf"/>
</dbReference>
<dbReference type="Proteomes" id="UP001165395">
    <property type="component" value="Unassembled WGS sequence"/>
</dbReference>
<evidence type="ECO:0000313" key="4">
    <source>
        <dbReference type="EMBL" id="MCB6184072.1"/>
    </source>
</evidence>
<comment type="caution">
    <text evidence="4">The sequence shown here is derived from an EMBL/GenBank/DDBJ whole genome shotgun (WGS) entry which is preliminary data.</text>
</comment>
<accession>A0ABS8D7B4</accession>
<keyword evidence="5" id="KW-1185">Reference proteome</keyword>
<dbReference type="Gene3D" id="3.30.230.30">
    <property type="entry name" value="Impact, N-terminal domain"/>
    <property type="match status" value="1"/>
</dbReference>
<evidence type="ECO:0000256" key="1">
    <source>
        <dbReference type="ARBA" id="ARBA00007665"/>
    </source>
</evidence>
<dbReference type="SUPFAM" id="SSF54211">
    <property type="entry name" value="Ribosomal protein S5 domain 2-like"/>
    <property type="match status" value="1"/>
</dbReference>
<evidence type="ECO:0000259" key="2">
    <source>
        <dbReference type="Pfam" id="PF01205"/>
    </source>
</evidence>
<dbReference type="InterPro" id="IPR023582">
    <property type="entry name" value="Impact"/>
</dbReference>
<dbReference type="InterPro" id="IPR020568">
    <property type="entry name" value="Ribosomal_Su5_D2-typ_SF"/>
</dbReference>
<dbReference type="Gene3D" id="3.30.70.240">
    <property type="match status" value="1"/>
</dbReference>
<sequence length="195" mass="21078">MFQLGQPVTAELEVKKSRFIAWVGPVSDRKAAKEVLAMLRQQHPTAGHCCWALITEGDSGLDDDGEPAGTAAKPIYNVLTHKHLSSVLGVVIRYWGGVKLGAGGLTRAYGQAVSDALKLAEFVPIIQKVSLAGRVPFADEAAFRRLCGQHQVDVVETDYATDVGFVIAMPLLNQAPFEQAANDLLRGKWVSQPIE</sequence>
<dbReference type="Pfam" id="PF01205">
    <property type="entry name" value="Impact_N"/>
    <property type="match status" value="1"/>
</dbReference>
<gene>
    <name evidence="4" type="ORF">LIN78_10995</name>
</gene>
<name>A0ABS8D7B4_9NEIS</name>
<comment type="similarity">
    <text evidence="1">Belongs to the IMPACT family.</text>
</comment>
<feature type="domain" description="Impact N-terminal" evidence="2">
    <location>
        <begin position="15"/>
        <end position="117"/>
    </location>
</feature>
<proteinExistence type="inferred from homology"/>
<dbReference type="PANTHER" id="PTHR16301">
    <property type="entry name" value="IMPACT-RELATED"/>
    <property type="match status" value="1"/>
</dbReference>
<evidence type="ECO:0000313" key="5">
    <source>
        <dbReference type="Proteomes" id="UP001165395"/>
    </source>
</evidence>
<dbReference type="InterPro" id="IPR001498">
    <property type="entry name" value="Impact_N"/>
</dbReference>
<dbReference type="EMBL" id="JAJBZT010000005">
    <property type="protein sequence ID" value="MCB6184072.1"/>
    <property type="molecule type" value="Genomic_DNA"/>
</dbReference>
<organism evidence="4 5">
    <name type="scientific">Leeia speluncae</name>
    <dbReference type="NCBI Taxonomy" id="2884804"/>
    <lineage>
        <taxon>Bacteria</taxon>
        <taxon>Pseudomonadati</taxon>
        <taxon>Pseudomonadota</taxon>
        <taxon>Betaproteobacteria</taxon>
        <taxon>Neisseriales</taxon>
        <taxon>Leeiaceae</taxon>
        <taxon>Leeia</taxon>
    </lineage>
</organism>